<reference evidence="2" key="1">
    <citation type="submission" date="2021-03" db="EMBL/GenBank/DDBJ databases">
        <title>Comparative genomics and phylogenomic investigation of the class Geoglossomycetes provide insights into ecological specialization and systematics.</title>
        <authorList>
            <person name="Melie T."/>
            <person name="Pirro S."/>
            <person name="Miller A.N."/>
            <person name="Quandt A."/>
        </authorList>
    </citation>
    <scope>NUCLEOTIDE SEQUENCE</scope>
    <source>
        <strain evidence="2">GBOQ0MN5Z8</strain>
    </source>
</reference>
<feature type="compositionally biased region" description="Low complexity" evidence="1">
    <location>
        <begin position="194"/>
        <end position="204"/>
    </location>
</feature>
<dbReference type="AlphaFoldDB" id="A0A9P8I615"/>
<evidence type="ECO:0000256" key="1">
    <source>
        <dbReference type="SAM" id="MobiDB-lite"/>
    </source>
</evidence>
<feature type="compositionally biased region" description="Low complexity" evidence="1">
    <location>
        <begin position="313"/>
        <end position="335"/>
    </location>
</feature>
<feature type="compositionally biased region" description="Basic and acidic residues" evidence="1">
    <location>
        <begin position="467"/>
        <end position="492"/>
    </location>
</feature>
<proteinExistence type="predicted"/>
<accession>A0A9P8I615</accession>
<dbReference type="Proteomes" id="UP000698800">
    <property type="component" value="Unassembled WGS sequence"/>
</dbReference>
<feature type="compositionally biased region" description="Polar residues" evidence="1">
    <location>
        <begin position="1"/>
        <end position="12"/>
    </location>
</feature>
<organism evidence="2 3">
    <name type="scientific">Glutinoglossum americanum</name>
    <dbReference type="NCBI Taxonomy" id="1670608"/>
    <lineage>
        <taxon>Eukaryota</taxon>
        <taxon>Fungi</taxon>
        <taxon>Dikarya</taxon>
        <taxon>Ascomycota</taxon>
        <taxon>Pezizomycotina</taxon>
        <taxon>Geoglossomycetes</taxon>
        <taxon>Geoglossales</taxon>
        <taxon>Geoglossaceae</taxon>
        <taxon>Glutinoglossum</taxon>
    </lineage>
</organism>
<feature type="compositionally biased region" description="Polar residues" evidence="1">
    <location>
        <begin position="243"/>
        <end position="263"/>
    </location>
</feature>
<evidence type="ECO:0000313" key="3">
    <source>
        <dbReference type="Proteomes" id="UP000698800"/>
    </source>
</evidence>
<evidence type="ECO:0000313" key="2">
    <source>
        <dbReference type="EMBL" id="KAH0538253.1"/>
    </source>
</evidence>
<name>A0A9P8I615_9PEZI</name>
<comment type="caution">
    <text evidence="2">The sequence shown here is derived from an EMBL/GenBank/DDBJ whole genome shotgun (WGS) entry which is preliminary data.</text>
</comment>
<feature type="compositionally biased region" description="Low complexity" evidence="1">
    <location>
        <begin position="345"/>
        <end position="355"/>
    </location>
</feature>
<feature type="compositionally biased region" description="Basic and acidic residues" evidence="1">
    <location>
        <begin position="426"/>
        <end position="437"/>
    </location>
</feature>
<dbReference type="EMBL" id="JAGHQL010000116">
    <property type="protein sequence ID" value="KAH0538253.1"/>
    <property type="molecule type" value="Genomic_DNA"/>
</dbReference>
<feature type="compositionally biased region" description="Basic and acidic residues" evidence="1">
    <location>
        <begin position="78"/>
        <end position="95"/>
    </location>
</feature>
<dbReference type="OrthoDB" id="3600083at2759"/>
<feature type="compositionally biased region" description="Polar residues" evidence="1">
    <location>
        <begin position="21"/>
        <end position="30"/>
    </location>
</feature>
<feature type="region of interest" description="Disordered" evidence="1">
    <location>
        <begin position="1"/>
        <end position="601"/>
    </location>
</feature>
<sequence length="601" mass="62080">MASNARSSSSGVRNLRAMFETGSSNAEDSTSPPPRGRSPASESVASNSSARPLSTVRTSFVAVERSGLLKRINGDGGVEGKADMKIGTANKDKSAEGSSGALVNGKTGSQGGNNMTSETMVDRLEKPTSFGEVQKPVAVLQAGPKGKAVVADSAAANEQPPNPSGEPKGAAAALSAAEIPLPDTPKPSEKAKAKMPAKGKAPAPLKSSSEKGKERSVPTSSAAATKPRENVSRPSPAPISISKDASATKPTSKASTHTQTQASRPPARLPRTPTTPNTPFHSTAATTRPRAPPAPTTEPTKVPIKKPSKASMGPPTGSASSATSSRRVPIGSSSSTAPPRSAVQSSPKSKANPKSPTRPARLPTSIIAPTASSAAKTSSNPSSRPHSRESSTLRRQPSTIHKTSKPTPTRPTTTASVRRQPSRPSLPERPHSRDASIRRKSLSGIAAAPDEGFLARMMRPTASSASKTHDKLQEKVHDNPQDKHPEKGDTKVVRKAKSTIKGPTKSSGGEGTAQGEVKEGEPCKTEETKANNSKDIEQEDVSATANGDENLIVHQEEEKASVTEETPKPVEGDNATSEDTPPASGIVPDLPEITPVVAAAG</sequence>
<keyword evidence="3" id="KW-1185">Reference proteome</keyword>
<gene>
    <name evidence="2" type="ORF">FGG08_005124</name>
</gene>
<feature type="compositionally biased region" description="Low complexity" evidence="1">
    <location>
        <begin position="363"/>
        <end position="383"/>
    </location>
</feature>
<feature type="compositionally biased region" description="Low complexity" evidence="1">
    <location>
        <begin position="38"/>
        <end position="50"/>
    </location>
</feature>
<feature type="compositionally biased region" description="Basic and acidic residues" evidence="1">
    <location>
        <begin position="554"/>
        <end position="571"/>
    </location>
</feature>
<protein>
    <submittedName>
        <fullName evidence="2">Uncharacterized protein</fullName>
    </submittedName>
</protein>
<feature type="compositionally biased region" description="Low complexity" evidence="1">
    <location>
        <begin position="264"/>
        <end position="289"/>
    </location>
</feature>
<feature type="compositionally biased region" description="Basic and acidic residues" evidence="1">
    <location>
        <begin position="516"/>
        <end position="536"/>
    </location>
</feature>